<reference evidence="1" key="5">
    <citation type="submission" date="2019-09" db="EMBL/GenBank/DDBJ databases">
        <authorList>
            <person name="Ross B.D."/>
            <person name="Verster A.J."/>
            <person name="Radey M.C."/>
            <person name="Schmidtke D.T."/>
            <person name="Pope C.E."/>
            <person name="Hoffman L.R."/>
            <person name="Hajjar A.M."/>
            <person name="Peterson S.B."/>
            <person name="Borenstein E."/>
            <person name="Mougous J.D."/>
        </authorList>
    </citation>
    <scope>NUCLEOTIDE SEQUENCE</scope>
    <source>
        <strain evidence="1">H204</strain>
    </source>
</reference>
<dbReference type="EMBL" id="VYQC01000003">
    <property type="protein sequence ID" value="KAA9048520.1"/>
    <property type="molecule type" value="Genomic_DNA"/>
</dbReference>
<dbReference type="Proteomes" id="UP000261210">
    <property type="component" value="Unassembled WGS sequence"/>
</dbReference>
<comment type="caution">
    <text evidence="7">The sequence shown here is derived from an EMBL/GenBank/DDBJ whole genome shotgun (WGS) entry which is preliminary data.</text>
</comment>
<evidence type="ECO:0000313" key="17">
    <source>
        <dbReference type="Proteomes" id="UP000474077"/>
    </source>
</evidence>
<evidence type="ECO:0000313" key="7">
    <source>
        <dbReference type="EMBL" id="RGK64437.1"/>
    </source>
</evidence>
<name>A0A3E4NJD5_9BACE</name>
<reference evidence="14 15" key="4">
    <citation type="journal article" date="2019" name="Nat. Med.">
        <title>A library of human gut bacterial isolates paired with longitudinal multiomics data enables mechanistic microbiome research.</title>
        <authorList>
            <person name="Poyet M."/>
            <person name="Groussin M."/>
            <person name="Gibbons S.M."/>
            <person name="Avila-Pacheco J."/>
            <person name="Jiang X."/>
            <person name="Kearney S.M."/>
            <person name="Perrotta A.R."/>
            <person name="Berdy B."/>
            <person name="Zhao S."/>
            <person name="Lieberman T.D."/>
            <person name="Swanson P.K."/>
            <person name="Smith M."/>
            <person name="Roesemann S."/>
            <person name="Alexander J.E."/>
            <person name="Rich S.A."/>
            <person name="Livny J."/>
            <person name="Vlamakis H."/>
            <person name="Clish C."/>
            <person name="Bullock K."/>
            <person name="Deik A."/>
            <person name="Scott J."/>
            <person name="Pierce K.A."/>
            <person name="Xavier R.J."/>
            <person name="Alm E.J."/>
        </authorList>
    </citation>
    <scope>NUCLEOTIDE SEQUENCE [LARGE SCALE GENOMIC DNA]</scope>
    <source>
        <strain evidence="6 16">BIOML-A16</strain>
        <strain evidence="5 14">BIOML-A58</strain>
        <strain evidence="4 18">BIOML-A62</strain>
        <strain evidence="2 17">BIOML-A73</strain>
        <strain evidence="3 15">BIOML-A74</strain>
    </source>
</reference>
<protein>
    <submittedName>
        <fullName evidence="7">Uncharacterized protein</fullName>
    </submittedName>
</protein>
<dbReference type="Proteomes" id="UP000487596">
    <property type="component" value="Unassembled WGS sequence"/>
</dbReference>
<reference evidence="10 11" key="2">
    <citation type="submission" date="2018-08" db="EMBL/GenBank/DDBJ databases">
        <title>A genome reference for cultivated species of the human gut microbiota.</title>
        <authorList>
            <person name="Zou Y."/>
            <person name="Xue W."/>
            <person name="Luo G."/>
        </authorList>
    </citation>
    <scope>NUCLEOTIDE SEQUENCE [LARGE SCALE GENOMIC DNA]</scope>
    <source>
        <strain evidence="8 11">AF14-7</strain>
        <strain evidence="9 12">AF39-6AC</strain>
        <strain evidence="7 10">TF10-34</strain>
    </source>
</reference>
<dbReference type="EMBL" id="QSQU01000009">
    <property type="protein sequence ID" value="RGK64437.1"/>
    <property type="molecule type" value="Genomic_DNA"/>
</dbReference>
<dbReference type="Proteomes" id="UP000434604">
    <property type="component" value="Unassembled WGS sequence"/>
</dbReference>
<dbReference type="EMBL" id="WDER01000075">
    <property type="protein sequence ID" value="KAB6079144.1"/>
    <property type="molecule type" value="Genomic_DNA"/>
</dbReference>
<evidence type="ECO:0000313" key="10">
    <source>
        <dbReference type="Proteomes" id="UP000261210"/>
    </source>
</evidence>
<dbReference type="EMBL" id="WDED01000039">
    <property type="protein sequence ID" value="KAB6143490.1"/>
    <property type="molecule type" value="Genomic_DNA"/>
</dbReference>
<gene>
    <name evidence="9" type="ORF">DW042_15515</name>
    <name evidence="8" type="ORF">DWW25_06520</name>
    <name evidence="7" type="ORF">DXD03_08400</name>
    <name evidence="1" type="ORF">F6S82_06800</name>
    <name evidence="5" type="ORF">GA398_20175</name>
    <name evidence="4" type="ORF">GA424_12660</name>
    <name evidence="2" type="ORF">GA560_20730</name>
    <name evidence="3" type="ORF">GA574_21615</name>
    <name evidence="6" type="ORF">GAZ43_03670</name>
</gene>
<dbReference type="Proteomes" id="UP000435059">
    <property type="component" value="Unassembled WGS sequence"/>
</dbReference>
<evidence type="ECO:0000313" key="6">
    <source>
        <dbReference type="EMBL" id="KAB6341285.1"/>
    </source>
</evidence>
<evidence type="ECO:0000313" key="11">
    <source>
        <dbReference type="Proteomes" id="UP000283369"/>
    </source>
</evidence>
<evidence type="ECO:0000313" key="16">
    <source>
        <dbReference type="Proteomes" id="UP000438288"/>
    </source>
</evidence>
<evidence type="ECO:0000313" key="12">
    <source>
        <dbReference type="Proteomes" id="UP000284417"/>
    </source>
</evidence>
<reference evidence="1" key="3">
    <citation type="journal article" date="2019" name="bioRxiv">
        <title>Acquired interbacterial defense systems protect against interspecies antagonism in the human gut microbiome.</title>
        <authorList>
            <person name="Ross B.D."/>
            <person name="Verster A.J."/>
            <person name="Radey M.C."/>
            <person name="Schmidtke D.T."/>
            <person name="Pope C.E."/>
            <person name="Hoffman L.R."/>
            <person name="Hajjar A.M."/>
            <person name="Peterson S.B."/>
            <person name="Borenstein E."/>
            <person name="Mougous J.D."/>
        </authorList>
    </citation>
    <scope>NUCLEOTIDE SEQUENCE</scope>
    <source>
        <strain evidence="1">H204</strain>
    </source>
</reference>
<evidence type="ECO:0000313" key="4">
    <source>
        <dbReference type="EMBL" id="KAB6137771.1"/>
    </source>
</evidence>
<evidence type="ECO:0000313" key="14">
    <source>
        <dbReference type="Proteomes" id="UP000434604"/>
    </source>
</evidence>
<evidence type="ECO:0000313" key="8">
    <source>
        <dbReference type="EMBL" id="RGV16848.1"/>
    </source>
</evidence>
<evidence type="ECO:0000313" key="15">
    <source>
        <dbReference type="Proteomes" id="UP000435059"/>
    </source>
</evidence>
<evidence type="ECO:0000313" key="2">
    <source>
        <dbReference type="EMBL" id="KAB6079144.1"/>
    </source>
</evidence>
<evidence type="ECO:0000313" key="18">
    <source>
        <dbReference type="Proteomes" id="UP000487596"/>
    </source>
</evidence>
<evidence type="ECO:0000313" key="3">
    <source>
        <dbReference type="EMBL" id="KAB6082785.1"/>
    </source>
</evidence>
<evidence type="ECO:0000313" key="5">
    <source>
        <dbReference type="EMBL" id="KAB6143490.1"/>
    </source>
</evidence>
<dbReference type="EMBL" id="WDEH01000019">
    <property type="protein sequence ID" value="KAB6137771.1"/>
    <property type="molecule type" value="Genomic_DNA"/>
</dbReference>
<dbReference type="Proteomes" id="UP000284417">
    <property type="component" value="Unassembled WGS sequence"/>
</dbReference>
<dbReference type="Proteomes" id="UP000474077">
    <property type="component" value="Unassembled WGS sequence"/>
</dbReference>
<evidence type="ECO:0000313" key="13">
    <source>
        <dbReference type="Proteomes" id="UP000327007"/>
    </source>
</evidence>
<reference evidence="13" key="1">
    <citation type="journal article" date="2018" name="J. Anim. Genet.">
        <title>Acquired interbacterial defense systems protect against interspecies antagonism in the human gut microbiome.</title>
        <authorList>
            <person name="Ross B.D."/>
            <person name="Verster A.J."/>
            <person name="Radey M.C."/>
            <person name="Schmidtke D.T."/>
            <person name="Pope C.E."/>
            <person name="Hoffman L.R."/>
            <person name="Hajjar A."/>
            <person name="Peterson S.B."/>
            <person name="Borenstein E."/>
            <person name="Mougous J."/>
        </authorList>
    </citation>
    <scope>NUCLEOTIDE SEQUENCE [LARGE SCALE GENOMIC DNA]</scope>
    <source>
        <strain evidence="13">H204</strain>
    </source>
</reference>
<organism evidence="7 10">
    <name type="scientific">Bacteroides xylanisolvens</name>
    <dbReference type="NCBI Taxonomy" id="371601"/>
    <lineage>
        <taxon>Bacteria</taxon>
        <taxon>Pseudomonadati</taxon>
        <taxon>Bacteroidota</taxon>
        <taxon>Bacteroidia</taxon>
        <taxon>Bacteroidales</taxon>
        <taxon>Bacteroidaceae</taxon>
        <taxon>Bacteroides</taxon>
    </lineage>
</organism>
<dbReference type="Proteomes" id="UP000283369">
    <property type="component" value="Unassembled WGS sequence"/>
</dbReference>
<dbReference type="EMBL" id="QROC01000021">
    <property type="protein sequence ID" value="RHK93556.1"/>
    <property type="molecule type" value="Genomic_DNA"/>
</dbReference>
<dbReference type="EMBL" id="WDCP01000004">
    <property type="protein sequence ID" value="KAB6341285.1"/>
    <property type="molecule type" value="Genomic_DNA"/>
</dbReference>
<dbReference type="AlphaFoldDB" id="A0A3E4NJD5"/>
<evidence type="ECO:0000313" key="9">
    <source>
        <dbReference type="EMBL" id="RHK93556.1"/>
    </source>
</evidence>
<accession>A0A3E4NJD5</accession>
<dbReference type="EMBL" id="QRYV01000011">
    <property type="protein sequence ID" value="RGV16848.1"/>
    <property type="molecule type" value="Genomic_DNA"/>
</dbReference>
<proteinExistence type="predicted"/>
<dbReference type="Proteomes" id="UP000438288">
    <property type="component" value="Unassembled WGS sequence"/>
</dbReference>
<keyword evidence="15" id="KW-1185">Reference proteome</keyword>
<sequence>MTLRIYEFIPIAQIFPYKNTVLKQIFLSFYWFIQDIYTILLSIDVKYGIKVEIEIEPEILMIKQKINAIKMNIYKLQQ</sequence>
<dbReference type="EMBL" id="WDES01000046">
    <property type="protein sequence ID" value="KAB6082785.1"/>
    <property type="molecule type" value="Genomic_DNA"/>
</dbReference>
<evidence type="ECO:0000313" key="1">
    <source>
        <dbReference type="EMBL" id="KAA9048520.1"/>
    </source>
</evidence>
<dbReference type="Proteomes" id="UP000327007">
    <property type="component" value="Unassembled WGS sequence"/>
</dbReference>